<reference evidence="9" key="1">
    <citation type="submission" date="2022-01" db="EMBL/GenBank/DDBJ databases">
        <authorList>
            <person name="King R."/>
        </authorList>
    </citation>
    <scope>NUCLEOTIDE SEQUENCE</scope>
</reference>
<proteinExistence type="inferred from homology"/>
<dbReference type="AlphaFoldDB" id="A0A9N9TFZ0"/>
<dbReference type="PANTHER" id="PTHR31394">
    <property type="entry name" value="TRANSMEMBRANE PROTEIN 199"/>
    <property type="match status" value="1"/>
</dbReference>
<dbReference type="PANTHER" id="PTHR31394:SF1">
    <property type="entry name" value="TRANSMEMBRANE PROTEIN 199"/>
    <property type="match status" value="1"/>
</dbReference>
<dbReference type="Proteomes" id="UP001153712">
    <property type="component" value="Chromosome 10"/>
</dbReference>
<keyword evidence="7 8" id="KW-0472">Membrane</keyword>
<sequence length="391" mass="45979">MSDVVFKGVSKVWSRIFDHKGFLSGEISFILREFEEKRKDEEVDNLFKTIECITEIKDTEIEQFKQAGKQLEHINERLDQVLCLSDKFCELEEKYKQDNTLEDNRKGRKVVWDKFMDEITTKYSDINTEYERKEEELAKPSKKLKEYINDIKVFDDLPDGISNIIFRNKPKKLNKPPPPKIHQLLKEEDEKFIKSVTKDIDTKAITQLPLNKTSTVNPSDKLLSLEDIHWIYNHIQKQNQTNDKIWLHELLEGSDIVLPKNEEIPRNEELDKRCKILKEQQANRDYFKMTKNVDTRRRVLPEDTIGYQLKQMNRHLVAVFQFIMSVIAGFVFGFIGIELLIGNLDFGFRLLLGIICALTIALAELYFLAKKLNEDLQIEYTSEKPKTLKLD</sequence>
<dbReference type="GO" id="GO:0031083">
    <property type="term" value="C:BLOC-1 complex"/>
    <property type="evidence" value="ECO:0007669"/>
    <property type="project" value="InterPro"/>
</dbReference>
<evidence type="ECO:0000256" key="6">
    <source>
        <dbReference type="ARBA" id="ARBA00022989"/>
    </source>
</evidence>
<evidence type="ECO:0000313" key="10">
    <source>
        <dbReference type="Proteomes" id="UP001153712"/>
    </source>
</evidence>
<dbReference type="Pfam" id="PF11712">
    <property type="entry name" value="Vma12"/>
    <property type="match status" value="1"/>
</dbReference>
<gene>
    <name evidence="9" type="ORF">PHYEVI_LOCUS1589</name>
</gene>
<dbReference type="Pfam" id="PF14942">
    <property type="entry name" value="Muted"/>
    <property type="match status" value="1"/>
</dbReference>
<dbReference type="EMBL" id="OU900103">
    <property type="protein sequence ID" value="CAG9855129.1"/>
    <property type="molecule type" value="Genomic_DNA"/>
</dbReference>
<evidence type="ECO:0000313" key="9">
    <source>
        <dbReference type="EMBL" id="CAG9855129.1"/>
    </source>
</evidence>
<name>A0A9N9TFZ0_PHYSR</name>
<evidence type="ECO:0000256" key="4">
    <source>
        <dbReference type="ARBA" id="ARBA00022692"/>
    </source>
</evidence>
<comment type="similarity">
    <text evidence="2">Belongs to the BLOC1S5 family.</text>
</comment>
<evidence type="ECO:0000256" key="2">
    <source>
        <dbReference type="ARBA" id="ARBA00010754"/>
    </source>
</evidence>
<feature type="transmembrane region" description="Helical" evidence="8">
    <location>
        <begin position="347"/>
        <end position="369"/>
    </location>
</feature>
<evidence type="ECO:0000256" key="3">
    <source>
        <dbReference type="ARBA" id="ARBA00019580"/>
    </source>
</evidence>
<protein>
    <recommendedName>
        <fullName evidence="3">Biogenesis of lysosome-related organelles complex 1 subunit 5</fullName>
    </recommendedName>
</protein>
<accession>A0A9N9TFZ0</accession>
<comment type="subcellular location">
    <subcellularLocation>
        <location evidence="1">Endoplasmic reticulum membrane</location>
        <topology evidence="1">Multi-pass membrane protein</topology>
    </subcellularLocation>
</comment>
<organism evidence="9 10">
    <name type="scientific">Phyllotreta striolata</name>
    <name type="common">Striped flea beetle</name>
    <name type="synonym">Crioceris striolata</name>
    <dbReference type="NCBI Taxonomy" id="444603"/>
    <lineage>
        <taxon>Eukaryota</taxon>
        <taxon>Metazoa</taxon>
        <taxon>Ecdysozoa</taxon>
        <taxon>Arthropoda</taxon>
        <taxon>Hexapoda</taxon>
        <taxon>Insecta</taxon>
        <taxon>Pterygota</taxon>
        <taxon>Neoptera</taxon>
        <taxon>Endopterygota</taxon>
        <taxon>Coleoptera</taxon>
        <taxon>Polyphaga</taxon>
        <taxon>Cucujiformia</taxon>
        <taxon>Chrysomeloidea</taxon>
        <taxon>Chrysomelidae</taxon>
        <taxon>Galerucinae</taxon>
        <taxon>Alticini</taxon>
        <taxon>Phyllotreta</taxon>
    </lineage>
</organism>
<keyword evidence="5" id="KW-0256">Endoplasmic reticulum</keyword>
<dbReference type="GO" id="GO:0005789">
    <property type="term" value="C:endoplasmic reticulum membrane"/>
    <property type="evidence" value="ECO:0007669"/>
    <property type="project" value="UniProtKB-SubCell"/>
</dbReference>
<feature type="transmembrane region" description="Helical" evidence="8">
    <location>
        <begin position="316"/>
        <end position="341"/>
    </location>
</feature>
<dbReference type="InterPro" id="IPR021013">
    <property type="entry name" value="ATPase_Vma12"/>
</dbReference>
<keyword evidence="4 8" id="KW-0812">Transmembrane</keyword>
<evidence type="ECO:0000256" key="7">
    <source>
        <dbReference type="ARBA" id="ARBA00023136"/>
    </source>
</evidence>
<dbReference type="InterPro" id="IPR017243">
    <property type="entry name" value="Bloc1s5"/>
</dbReference>
<dbReference type="GO" id="GO:0070072">
    <property type="term" value="P:vacuolar proton-transporting V-type ATPase complex assembly"/>
    <property type="evidence" value="ECO:0007669"/>
    <property type="project" value="InterPro"/>
</dbReference>
<evidence type="ECO:0000256" key="8">
    <source>
        <dbReference type="SAM" id="Phobius"/>
    </source>
</evidence>
<dbReference type="GO" id="GO:0030133">
    <property type="term" value="C:transport vesicle"/>
    <property type="evidence" value="ECO:0007669"/>
    <property type="project" value="InterPro"/>
</dbReference>
<keyword evidence="10" id="KW-1185">Reference proteome</keyword>
<evidence type="ECO:0000256" key="1">
    <source>
        <dbReference type="ARBA" id="ARBA00004477"/>
    </source>
</evidence>
<keyword evidence="6 8" id="KW-1133">Transmembrane helix</keyword>
<evidence type="ECO:0000256" key="5">
    <source>
        <dbReference type="ARBA" id="ARBA00022824"/>
    </source>
</evidence>
<dbReference type="OrthoDB" id="19981at2759"/>